<organism evidence="6 7">
    <name type="scientific">Nocardioides zeicaulis</name>
    <dbReference type="NCBI Taxonomy" id="1776857"/>
    <lineage>
        <taxon>Bacteria</taxon>
        <taxon>Bacillati</taxon>
        <taxon>Actinomycetota</taxon>
        <taxon>Actinomycetes</taxon>
        <taxon>Propionibacteriales</taxon>
        <taxon>Nocardioidaceae</taxon>
        <taxon>Nocardioides</taxon>
    </lineage>
</organism>
<comment type="subcellular location">
    <subcellularLocation>
        <location evidence="1">Membrane</location>
        <topology evidence="1">Multi-pass membrane protein</topology>
    </subcellularLocation>
</comment>
<proteinExistence type="predicted"/>
<keyword evidence="4 5" id="KW-0472">Membrane</keyword>
<evidence type="ECO:0000313" key="7">
    <source>
        <dbReference type="Proteomes" id="UP001589698"/>
    </source>
</evidence>
<dbReference type="InterPro" id="IPR036019">
    <property type="entry name" value="MscL_channel"/>
</dbReference>
<dbReference type="Gene3D" id="1.10.1200.120">
    <property type="entry name" value="Large-conductance mechanosensitive channel, MscL, domain 1"/>
    <property type="match status" value="1"/>
</dbReference>
<dbReference type="InterPro" id="IPR037673">
    <property type="entry name" value="MSC/AndL"/>
</dbReference>
<comment type="caution">
    <text evidence="6">The sequence shown here is derived from an EMBL/GenBank/DDBJ whole genome shotgun (WGS) entry which is preliminary data.</text>
</comment>
<dbReference type="PANTHER" id="PTHR30266:SF2">
    <property type="entry name" value="LARGE-CONDUCTANCE MECHANOSENSITIVE CHANNEL"/>
    <property type="match status" value="1"/>
</dbReference>
<keyword evidence="2 5" id="KW-0812">Transmembrane</keyword>
<reference evidence="6 7" key="1">
    <citation type="submission" date="2024-09" db="EMBL/GenBank/DDBJ databases">
        <authorList>
            <person name="Sun Q."/>
            <person name="Mori K."/>
        </authorList>
    </citation>
    <scope>NUCLEOTIDE SEQUENCE [LARGE SCALE GENOMIC DNA]</scope>
    <source>
        <strain evidence="6 7">CCM 8654</strain>
    </source>
</reference>
<keyword evidence="7" id="KW-1185">Reference proteome</keyword>
<evidence type="ECO:0000256" key="3">
    <source>
        <dbReference type="ARBA" id="ARBA00022989"/>
    </source>
</evidence>
<evidence type="ECO:0000256" key="5">
    <source>
        <dbReference type="SAM" id="Phobius"/>
    </source>
</evidence>
<dbReference type="EMBL" id="JBHLXH010000001">
    <property type="protein sequence ID" value="MFC0222184.1"/>
    <property type="molecule type" value="Genomic_DNA"/>
</dbReference>
<sequence length="123" mass="13116">MTGFKNFILRGSLVELAVAVIIGTAFAAVVTAFTEMLLSAIGRITNGAEVNFDSYSPGGVLVGPFLTALVAFLILAAVVYFFVVVPYTKAKERFFPTEDKGTPADVALLEEIRDLLKARGGQV</sequence>
<keyword evidence="3 5" id="KW-1133">Transmembrane helix</keyword>
<dbReference type="RefSeq" id="WP_378517843.1">
    <property type="nucleotide sequence ID" value="NZ_CBCSDI010000086.1"/>
</dbReference>
<feature type="transmembrane region" description="Helical" evidence="5">
    <location>
        <begin position="61"/>
        <end position="85"/>
    </location>
</feature>
<dbReference type="PANTHER" id="PTHR30266">
    <property type="entry name" value="MECHANOSENSITIVE CHANNEL MSCL"/>
    <property type="match status" value="1"/>
</dbReference>
<name>A0ABV6DZN1_9ACTN</name>
<evidence type="ECO:0000313" key="6">
    <source>
        <dbReference type="EMBL" id="MFC0222184.1"/>
    </source>
</evidence>
<accession>A0ABV6DZN1</accession>
<dbReference type="Proteomes" id="UP001589698">
    <property type="component" value="Unassembled WGS sequence"/>
</dbReference>
<protein>
    <submittedName>
        <fullName evidence="6">MscL family protein</fullName>
    </submittedName>
</protein>
<feature type="transmembrane region" description="Helical" evidence="5">
    <location>
        <begin position="12"/>
        <end position="41"/>
    </location>
</feature>
<gene>
    <name evidence="6" type="ORF">ACFFJG_06800</name>
</gene>
<evidence type="ECO:0000256" key="2">
    <source>
        <dbReference type="ARBA" id="ARBA00022692"/>
    </source>
</evidence>
<evidence type="ECO:0000256" key="4">
    <source>
        <dbReference type="ARBA" id="ARBA00023136"/>
    </source>
</evidence>
<dbReference type="Pfam" id="PF01741">
    <property type="entry name" value="MscL"/>
    <property type="match status" value="1"/>
</dbReference>
<dbReference type="SUPFAM" id="SSF81330">
    <property type="entry name" value="Gated mechanosensitive channel"/>
    <property type="match status" value="1"/>
</dbReference>
<evidence type="ECO:0000256" key="1">
    <source>
        <dbReference type="ARBA" id="ARBA00004141"/>
    </source>
</evidence>